<evidence type="ECO:0000313" key="7">
    <source>
        <dbReference type="Proteomes" id="UP001075001"/>
    </source>
</evidence>
<dbReference type="InterPro" id="IPR036302">
    <property type="entry name" value="Pyosin/cloacin_T_dom_sf"/>
</dbReference>
<dbReference type="SUPFAM" id="SSF69369">
    <property type="entry name" value="Cloacin translocation domain"/>
    <property type="match status" value="2"/>
</dbReference>
<evidence type="ECO:0000256" key="3">
    <source>
        <dbReference type="ARBA" id="ARBA00023048"/>
    </source>
</evidence>
<reference evidence="6" key="1">
    <citation type="submission" date="2023-03" db="EMBL/GenBank/DDBJ databases">
        <title>identification of new KPC variant in Klebsiella huaxiensis from the Hospital Sewage Samples in China.</title>
        <authorList>
            <person name="Wu Y."/>
        </authorList>
    </citation>
    <scope>NUCLEOTIDE SEQUENCE</scope>
    <source>
        <strain evidence="6">ZR-9</strain>
    </source>
</reference>
<proteinExistence type="predicted"/>
<comment type="caution">
    <text evidence="6">The sequence shown here is derived from an EMBL/GenBank/DDBJ whole genome shotgun (WGS) entry which is preliminary data.</text>
</comment>
<evidence type="ECO:0000259" key="5">
    <source>
        <dbReference type="Pfam" id="PF06958"/>
    </source>
</evidence>
<organism evidence="6 7">
    <name type="scientific">Klebsiella huaxiensis</name>
    <dbReference type="NCBI Taxonomy" id="2153354"/>
    <lineage>
        <taxon>Bacteria</taxon>
        <taxon>Pseudomonadati</taxon>
        <taxon>Pseudomonadota</taxon>
        <taxon>Gammaproteobacteria</taxon>
        <taxon>Enterobacterales</taxon>
        <taxon>Enterobacteriaceae</taxon>
        <taxon>Klebsiella/Raoultella group</taxon>
        <taxon>Klebsiella</taxon>
    </lineage>
</organism>
<keyword evidence="1" id="KW-0929">Antimicrobial</keyword>
<accession>A0ABT6EC78</accession>
<gene>
    <name evidence="6" type="ORF">OXR69_014280</name>
</gene>
<keyword evidence="7" id="KW-1185">Reference proteome</keyword>
<dbReference type="Proteomes" id="UP001075001">
    <property type="component" value="Unassembled WGS sequence"/>
</dbReference>
<dbReference type="InterPro" id="IPR016128">
    <property type="entry name" value="Pyosin/cloacin_T_dom"/>
</dbReference>
<feature type="domain" description="Pyosin/cloacin translocation" evidence="4">
    <location>
        <begin position="18"/>
        <end position="300"/>
    </location>
</feature>
<protein>
    <submittedName>
        <fullName evidence="6">Colicin-like bacteriocin tRNase domain-containing protein</fullName>
    </submittedName>
</protein>
<feature type="domain" description="Pyosin/cloacin translocation" evidence="5">
    <location>
        <begin position="445"/>
        <end position="585"/>
    </location>
</feature>
<dbReference type="Pfam" id="PF06958">
    <property type="entry name" value="Pyocin_S"/>
    <property type="match status" value="1"/>
</dbReference>
<evidence type="ECO:0000256" key="1">
    <source>
        <dbReference type="ARBA" id="ARBA00022529"/>
    </source>
</evidence>
<evidence type="ECO:0000259" key="4">
    <source>
        <dbReference type="Pfam" id="PF03515"/>
    </source>
</evidence>
<evidence type="ECO:0000313" key="6">
    <source>
        <dbReference type="EMBL" id="MDG1643027.1"/>
    </source>
</evidence>
<keyword evidence="2" id="KW-0044">Antibiotic</keyword>
<dbReference type="RefSeq" id="WP_167492776.1">
    <property type="nucleotide sequence ID" value="NZ_CABGGQ010000025.1"/>
</dbReference>
<evidence type="ECO:0000256" key="2">
    <source>
        <dbReference type="ARBA" id="ARBA00023022"/>
    </source>
</evidence>
<dbReference type="EMBL" id="JAPQEX020000001">
    <property type="protein sequence ID" value="MDG1643027.1"/>
    <property type="molecule type" value="Genomic_DNA"/>
</dbReference>
<sequence length="692" mass="74164">MSDINYDPASYNNGVPPEPGVVWNGDTWGWPTRGYDIPPLPGDTETLMVTPKGTQDDTWPKRPDIKEWYVPGEKTFDPVTGNGWVPEEDGYNEALPAGVPEEMQAAIKKVKGAPLKGGMSAVDIWKLKPAPWYPGKNKVIDPVFIWFPLQALTDSNISAMSSAPESIPVHTRILDDVQGGTQLISAVSVGASEYNLPVVKAVVRGNYYAIGRLPGVMRTNTFEFSAKSPRKNPRFLWDAVKVRGDLREAGFTVGANTSDFIVWFPQGSGVEPLYFSMTMQMPTEPLQRRQEVENNARAEAGKLRAEAEANEATRKALFAKAGVQNPPVYTLEMVNAATTAMMAPGVTLLGRAPGMTQLSAAATTLSRATSAVMTGSAELSGWFSSALWRGAVGTATASAAGPMAAVASTIFFSPPVGAGSDKVPGRDIEMLAAQARLFTAGKVNIEPGMKSINLPVRGFISTNSDGRQSVNLVKTGTSGVSPTVPVLNAVRDKATGLDKITVPAVAGAPSRTILVNPVPLGPAAPSHTGNNSPVPVTPVHTGTEVKQADSIVTTTFPIADLLPLQDLIYWQPDVTGTGVEPIYVMLNSSPKSVNHKHKHYPPKGVPWKDIVSTTANGGSAKFKPDVNIPEIDTDAWANGQITSKHPTWKVKKYDRVIGAYAGKETQWVVVKESQGVIHSHPISEQKAREYMK</sequence>
<name>A0ABT6EC78_9ENTR</name>
<keyword evidence="3" id="KW-0078">Bacteriocin</keyword>
<dbReference type="Pfam" id="PF03515">
    <property type="entry name" value="Cloacin"/>
    <property type="match status" value="1"/>
</dbReference>